<name>C5KF71_PERM5</name>
<dbReference type="RefSeq" id="XP_002785077.1">
    <property type="nucleotide sequence ID" value="XM_002785031.1"/>
</dbReference>
<accession>C5KF71</accession>
<dbReference type="OrthoDB" id="423837at2759"/>
<sequence>MAVFMVADIETFLEGKYHVARDKHREGIELLKREFGYHPAYRKGLKPSGVASIDCPLYAQVDD</sequence>
<dbReference type="AlphaFoldDB" id="C5KF71"/>
<evidence type="ECO:0000313" key="2">
    <source>
        <dbReference type="Proteomes" id="UP000007800"/>
    </source>
</evidence>
<gene>
    <name evidence="1" type="ORF">Pmar_PMAR004725</name>
</gene>
<dbReference type="InParanoid" id="C5KF71"/>
<keyword evidence="2" id="KW-1185">Reference proteome</keyword>
<dbReference type="EMBL" id="GG672691">
    <property type="protein sequence ID" value="EER16873.1"/>
    <property type="molecule type" value="Genomic_DNA"/>
</dbReference>
<organism evidence="2">
    <name type="scientific">Perkinsus marinus (strain ATCC 50983 / TXsc)</name>
    <dbReference type="NCBI Taxonomy" id="423536"/>
    <lineage>
        <taxon>Eukaryota</taxon>
        <taxon>Sar</taxon>
        <taxon>Alveolata</taxon>
        <taxon>Perkinsozoa</taxon>
        <taxon>Perkinsea</taxon>
        <taxon>Perkinsida</taxon>
        <taxon>Perkinsidae</taxon>
        <taxon>Perkinsus</taxon>
    </lineage>
</organism>
<evidence type="ECO:0000313" key="1">
    <source>
        <dbReference type="EMBL" id="EER16873.1"/>
    </source>
</evidence>
<protein>
    <submittedName>
        <fullName evidence="1">Uncharacterized protein</fullName>
    </submittedName>
</protein>
<dbReference type="Proteomes" id="UP000007800">
    <property type="component" value="Unassembled WGS sequence"/>
</dbReference>
<proteinExistence type="predicted"/>
<reference evidence="1 2" key="1">
    <citation type="submission" date="2008-07" db="EMBL/GenBank/DDBJ databases">
        <authorList>
            <person name="El-Sayed N."/>
            <person name="Caler E."/>
            <person name="Inman J."/>
            <person name="Amedeo P."/>
            <person name="Hass B."/>
            <person name="Wortman J."/>
        </authorList>
    </citation>
    <scope>NUCLEOTIDE SEQUENCE [LARGE SCALE GENOMIC DNA]</scope>
    <source>
        <strain evidence="2">ATCC 50983 / TXsc</strain>
    </source>
</reference>
<dbReference type="GeneID" id="9052878"/>